<dbReference type="InterPro" id="IPR036291">
    <property type="entry name" value="NAD(P)-bd_dom_sf"/>
</dbReference>
<dbReference type="InterPro" id="IPR020843">
    <property type="entry name" value="ER"/>
</dbReference>
<dbReference type="Pfam" id="PF08240">
    <property type="entry name" value="ADH_N"/>
    <property type="match status" value="1"/>
</dbReference>
<keyword evidence="1" id="KW-0521">NADP</keyword>
<dbReference type="CDD" id="cd05289">
    <property type="entry name" value="MDR_like_2"/>
    <property type="match status" value="1"/>
</dbReference>
<dbReference type="STRING" id="246196.MSMEG_4064"/>
<reference evidence="4 5" key="1">
    <citation type="submission" date="2006-10" db="EMBL/GenBank/DDBJ databases">
        <authorList>
            <person name="Fleischmann R.D."/>
            <person name="Dodson R.J."/>
            <person name="Haft D.H."/>
            <person name="Merkel J.S."/>
            <person name="Nelson W.C."/>
            <person name="Fraser C.M."/>
        </authorList>
    </citation>
    <scope>NUCLEOTIDE SEQUENCE [LARGE SCALE GENOMIC DNA]</scope>
    <source>
        <strain evidence="5">ATCC 700084 / mc(2)155</strain>
    </source>
</reference>
<sequence>MIRNSLRGIMSWRLGLFKGVKAIGVYEFGGPDALEVIDLPEPQAGPGEVRIRVYAAAVSPTDVLLRTGGHAVRMPGRRPPFVPGMDAAGVIDQIGPGCDGRLHVGQRVIAMVMFVGEHGGAYAEQVVVPAASVVPAPANADFAAASTLLMNAMTARLALDTLGLRAGETVAVTGAAGAVGGFAVELAKADGLRVIADAAERDVELVRGFGADHVVERGAEVAARIRGLVPGGVPGLVDGSDQQGEVLGAIADGGMLVELRGWEGPGERGVRVVPVMVPDRITDTEGLTTLSRQAEMGVLTLRVADVLPAEQAPKAHRMLEAGGLRGRIVLDFS</sequence>
<dbReference type="Proteomes" id="UP000000757">
    <property type="component" value="Chromosome"/>
</dbReference>
<dbReference type="SUPFAM" id="SSF51735">
    <property type="entry name" value="NAD(P)-binding Rossmann-fold domains"/>
    <property type="match status" value="1"/>
</dbReference>
<dbReference type="PaxDb" id="246196-MSMEI_3966"/>
<dbReference type="eggNOG" id="COG0604">
    <property type="taxonomic scope" value="Bacteria"/>
</dbReference>
<gene>
    <name evidence="4" type="ordered locus">MSMEG_4064</name>
</gene>
<proteinExistence type="predicted"/>
<dbReference type="AlphaFoldDB" id="A0QZL1"/>
<dbReference type="SMART" id="SM00829">
    <property type="entry name" value="PKS_ER"/>
    <property type="match status" value="1"/>
</dbReference>
<dbReference type="EMBL" id="CP000480">
    <property type="protein sequence ID" value="ABK71250.1"/>
    <property type="molecule type" value="Genomic_DNA"/>
</dbReference>
<accession>A0QZL1</accession>
<dbReference type="PANTHER" id="PTHR48106">
    <property type="entry name" value="QUINONE OXIDOREDUCTASE PIG3-RELATED"/>
    <property type="match status" value="1"/>
</dbReference>
<dbReference type="Pfam" id="PF13602">
    <property type="entry name" value="ADH_zinc_N_2"/>
    <property type="match status" value="1"/>
</dbReference>
<dbReference type="InterPro" id="IPR011032">
    <property type="entry name" value="GroES-like_sf"/>
</dbReference>
<dbReference type="GO" id="GO:0070402">
    <property type="term" value="F:NADPH binding"/>
    <property type="evidence" value="ECO:0007669"/>
    <property type="project" value="TreeGrafter"/>
</dbReference>
<dbReference type="OrthoDB" id="9787435at2"/>
<evidence type="ECO:0000313" key="4">
    <source>
        <dbReference type="EMBL" id="ABK71250.1"/>
    </source>
</evidence>
<feature type="domain" description="Enoyl reductase (ER)" evidence="3">
    <location>
        <begin position="29"/>
        <end position="330"/>
    </location>
</feature>
<dbReference type="KEGG" id="msm:MSMEG_4064"/>
<evidence type="ECO:0000256" key="2">
    <source>
        <dbReference type="ARBA" id="ARBA00023002"/>
    </source>
</evidence>
<dbReference type="Gene3D" id="3.40.50.720">
    <property type="entry name" value="NAD(P)-binding Rossmann-like Domain"/>
    <property type="match status" value="1"/>
</dbReference>
<protein>
    <submittedName>
        <fullName evidence="4">Zinc-binding alcohol dehydrogenase</fullName>
    </submittedName>
</protein>
<name>A0QZL1_MYCS2</name>
<keyword evidence="5" id="KW-1185">Reference proteome</keyword>
<evidence type="ECO:0000313" key="5">
    <source>
        <dbReference type="Proteomes" id="UP000000757"/>
    </source>
</evidence>
<dbReference type="PATRIC" id="fig|246196.19.peg.3994"/>
<organism evidence="4 5">
    <name type="scientific">Mycolicibacterium smegmatis (strain ATCC 700084 / mc(2)155)</name>
    <name type="common">Mycobacterium smegmatis</name>
    <dbReference type="NCBI Taxonomy" id="246196"/>
    <lineage>
        <taxon>Bacteria</taxon>
        <taxon>Bacillati</taxon>
        <taxon>Actinomycetota</taxon>
        <taxon>Actinomycetes</taxon>
        <taxon>Mycobacteriales</taxon>
        <taxon>Mycobacteriaceae</taxon>
        <taxon>Mycolicibacterium</taxon>
    </lineage>
</organism>
<dbReference type="Gene3D" id="3.90.180.10">
    <property type="entry name" value="Medium-chain alcohol dehydrogenases, catalytic domain"/>
    <property type="match status" value="1"/>
</dbReference>
<dbReference type="GO" id="GO:0016651">
    <property type="term" value="F:oxidoreductase activity, acting on NAD(P)H"/>
    <property type="evidence" value="ECO:0007669"/>
    <property type="project" value="TreeGrafter"/>
</dbReference>
<keyword evidence="2" id="KW-0560">Oxidoreductase</keyword>
<evidence type="ECO:0000256" key="1">
    <source>
        <dbReference type="ARBA" id="ARBA00022857"/>
    </source>
</evidence>
<evidence type="ECO:0000259" key="3">
    <source>
        <dbReference type="SMART" id="SM00829"/>
    </source>
</evidence>
<dbReference type="InterPro" id="IPR013154">
    <property type="entry name" value="ADH-like_N"/>
</dbReference>
<dbReference type="SUPFAM" id="SSF50129">
    <property type="entry name" value="GroES-like"/>
    <property type="match status" value="1"/>
</dbReference>